<evidence type="ECO:0000313" key="1">
    <source>
        <dbReference type="EMBL" id="EPF22436.1"/>
    </source>
</evidence>
<reference evidence="1 2" key="1">
    <citation type="journal article" date="2013" name="Genome Announc.">
        <title>Draft Genome Sequence of the Brazilian Toxic Bloom-Forming Cyanobacterium Microcystis aeruginosa Strain SPC777.</title>
        <authorList>
            <person name="Fiore M.F."/>
            <person name="Alvarenga D.O."/>
            <person name="Varani A.M."/>
            <person name="Hoff-Risseti C."/>
            <person name="Crespim E."/>
            <person name="Ramos R.T."/>
            <person name="Silva A."/>
            <person name="Schaker P.D."/>
            <person name="Heck K."/>
            <person name="Rigonato J."/>
            <person name="Schneider M.P."/>
        </authorList>
    </citation>
    <scope>NUCLEOTIDE SEQUENCE [LARGE SCALE GENOMIC DNA]</scope>
    <source>
        <strain evidence="2">SPC 777</strain>
    </source>
</reference>
<organism evidence="1 2">
    <name type="scientific">Microcystis aeruginosa SPC777</name>
    <dbReference type="NCBI Taxonomy" id="482300"/>
    <lineage>
        <taxon>Bacteria</taxon>
        <taxon>Bacillati</taxon>
        <taxon>Cyanobacteriota</taxon>
        <taxon>Cyanophyceae</taxon>
        <taxon>Oscillatoriophycideae</taxon>
        <taxon>Chroococcales</taxon>
        <taxon>Microcystaceae</taxon>
        <taxon>Microcystis</taxon>
    </lineage>
</organism>
<evidence type="ECO:0000313" key="2">
    <source>
        <dbReference type="Proteomes" id="UP000014617"/>
    </source>
</evidence>
<accession>S3JD36</accession>
<dbReference type="EMBL" id="ASZQ01000180">
    <property type="protein sequence ID" value="EPF22436.1"/>
    <property type="molecule type" value="Genomic_DNA"/>
</dbReference>
<comment type="caution">
    <text evidence="1">The sequence shown here is derived from an EMBL/GenBank/DDBJ whole genome shotgun (WGS) entry which is preliminary data.</text>
</comment>
<dbReference type="AlphaFoldDB" id="S3JD36"/>
<sequence length="143" mass="14388">MAANDYIGERCLTSIEDATTPCITAITAITPITPATADKVADTSGPTSTAATAPKTATTAFRLVITDGAVGNCHGATVVDCTTRNITSIATITSIPSLARPITTSCITAPCAINAVNTQGLTIFNLAIMDSQVAAVVDGSSRG</sequence>
<dbReference type="Proteomes" id="UP000014617">
    <property type="component" value="Unassembled WGS sequence"/>
</dbReference>
<gene>
    <name evidence="1" type="ORF">MAESPC_01751</name>
</gene>
<proteinExistence type="predicted"/>
<name>S3JD36_MICAE</name>
<protein>
    <submittedName>
        <fullName evidence="1">Uncharacterized protein</fullName>
    </submittedName>
</protein>